<dbReference type="Pfam" id="PF00583">
    <property type="entry name" value="Acetyltransf_1"/>
    <property type="match status" value="1"/>
</dbReference>
<gene>
    <name evidence="4" type="ORF">CU103_04315</name>
</gene>
<dbReference type="Gene3D" id="3.40.630.30">
    <property type="match status" value="1"/>
</dbReference>
<evidence type="ECO:0000259" key="3">
    <source>
        <dbReference type="PROSITE" id="PS51186"/>
    </source>
</evidence>
<dbReference type="CDD" id="cd04301">
    <property type="entry name" value="NAT_SF"/>
    <property type="match status" value="1"/>
</dbReference>
<dbReference type="InterPro" id="IPR050680">
    <property type="entry name" value="YpeA/RimI_acetyltransf"/>
</dbReference>
<dbReference type="PROSITE" id="PS51186">
    <property type="entry name" value="GNAT"/>
    <property type="match status" value="1"/>
</dbReference>
<accession>A0A2P7BH99</accession>
<dbReference type="Proteomes" id="UP000241764">
    <property type="component" value="Unassembled WGS sequence"/>
</dbReference>
<dbReference type="GO" id="GO:0016747">
    <property type="term" value="F:acyltransferase activity, transferring groups other than amino-acyl groups"/>
    <property type="evidence" value="ECO:0007669"/>
    <property type="project" value="InterPro"/>
</dbReference>
<proteinExistence type="predicted"/>
<evidence type="ECO:0000313" key="5">
    <source>
        <dbReference type="Proteomes" id="UP000241764"/>
    </source>
</evidence>
<evidence type="ECO:0000313" key="4">
    <source>
        <dbReference type="EMBL" id="PSH65847.1"/>
    </source>
</evidence>
<dbReference type="EMBL" id="PGGM01000002">
    <property type="protein sequence ID" value="PSH65847.1"/>
    <property type="molecule type" value="Genomic_DNA"/>
</dbReference>
<dbReference type="InterPro" id="IPR016181">
    <property type="entry name" value="Acyl_CoA_acyltransferase"/>
</dbReference>
<feature type="domain" description="N-acetyltransferase" evidence="3">
    <location>
        <begin position="35"/>
        <end position="198"/>
    </location>
</feature>
<evidence type="ECO:0000256" key="2">
    <source>
        <dbReference type="ARBA" id="ARBA00023315"/>
    </source>
</evidence>
<comment type="caution">
    <text evidence="4">The sequence shown here is derived from an EMBL/GenBank/DDBJ whole genome shotgun (WGS) entry which is preliminary data.</text>
</comment>
<reference evidence="5" key="1">
    <citation type="submission" date="2017-11" db="EMBL/GenBank/DDBJ databases">
        <authorList>
            <person name="Kuznetsova I."/>
            <person name="Sazanova A."/>
            <person name="Chirak E."/>
            <person name="Safronova V."/>
            <person name="Willems A."/>
        </authorList>
    </citation>
    <scope>NUCLEOTIDE SEQUENCE [LARGE SCALE GENOMIC DNA]</scope>
    <source>
        <strain evidence="5">CCBAU 03422</strain>
    </source>
</reference>
<keyword evidence="5" id="KW-1185">Reference proteome</keyword>
<keyword evidence="1 4" id="KW-0808">Transferase</keyword>
<keyword evidence="2" id="KW-0012">Acyltransferase</keyword>
<sequence>MGFLDRSRHLYRYDWEFPNGRDRISPELDQMKTTIPIRMLRASDAESFQAFRLFGLRTVPEAFGSSHEEEVDRSIEEVRQRLEARPNAVFGAFVEGKLVGVAGFAVSTALKERHKGSLWGVFVDPEWRGHDLGKRLTQTVIDYARLHVDTLKAIVAAANVSARTLYLGLGFTVYGFEKDSLRVNGQSYDDELLRLDLR</sequence>
<dbReference type="SUPFAM" id="SSF55729">
    <property type="entry name" value="Acyl-CoA N-acyltransferases (Nat)"/>
    <property type="match status" value="1"/>
</dbReference>
<organism evidence="4 5">
    <name type="scientific">Phyllobacterium sophorae</name>
    <dbReference type="NCBI Taxonomy" id="1520277"/>
    <lineage>
        <taxon>Bacteria</taxon>
        <taxon>Pseudomonadati</taxon>
        <taxon>Pseudomonadota</taxon>
        <taxon>Alphaproteobacteria</taxon>
        <taxon>Hyphomicrobiales</taxon>
        <taxon>Phyllobacteriaceae</taxon>
        <taxon>Phyllobacterium</taxon>
    </lineage>
</organism>
<name>A0A2P7BH99_9HYPH</name>
<evidence type="ECO:0000256" key="1">
    <source>
        <dbReference type="ARBA" id="ARBA00022679"/>
    </source>
</evidence>
<dbReference type="AlphaFoldDB" id="A0A2P7BH99"/>
<dbReference type="OrthoDB" id="336415at2"/>
<protein>
    <submittedName>
        <fullName evidence="4">GNAT family N-acetyltransferase</fullName>
    </submittedName>
</protein>
<dbReference type="InterPro" id="IPR000182">
    <property type="entry name" value="GNAT_dom"/>
</dbReference>
<dbReference type="PANTHER" id="PTHR43420">
    <property type="entry name" value="ACETYLTRANSFERASE"/>
    <property type="match status" value="1"/>
</dbReference>